<sequence length="360" mass="39886">MKLFNTTIFSSLLLLSLFSCNEADDSNTIPPDDNVDSKIITAELTGQLSNQVYVDLNTGETSTVEVNTWEIAFDQNGTIISNSGKKVALAMPLETDFDEINEESVQGLQLFYDDETADLTLTAWNKNNFELNTPYILDLGINGLGKVIGFKKFIISENSSSQVVIKFADLNGENEATTTIEKSAGFVYFSAVENKVNEVEPSKWDIVLKPVTVRTGAPCSALGPGAMPGINCDIMRLNASVIINQNGLVKGAKSSNFPDLEANDDPEHEINKLTIEDSNFDEITASNVNDIEKTTQGNIIGKEWFHIQTPHRDGVYKVYSHITFVVNDEEGNNYKLRFLTYSKDGQNGYPTFEYQLIQNN</sequence>
<dbReference type="Proteomes" id="UP000179797">
    <property type="component" value="Unassembled WGS sequence"/>
</dbReference>
<dbReference type="InterPro" id="IPR025921">
    <property type="entry name" value="HmuY"/>
</dbReference>
<evidence type="ECO:0000313" key="3">
    <source>
        <dbReference type="Proteomes" id="UP000179797"/>
    </source>
</evidence>
<comment type="caution">
    <text evidence="2">The sequence shown here is derived from an EMBL/GenBank/DDBJ whole genome shotgun (WGS) entry which is preliminary data.</text>
</comment>
<organism evidence="2 3">
    <name type="scientific">Flammeovirga pacifica</name>
    <dbReference type="NCBI Taxonomy" id="915059"/>
    <lineage>
        <taxon>Bacteria</taxon>
        <taxon>Pseudomonadati</taxon>
        <taxon>Bacteroidota</taxon>
        <taxon>Cytophagia</taxon>
        <taxon>Cytophagales</taxon>
        <taxon>Flammeovirgaceae</taxon>
        <taxon>Flammeovirga</taxon>
    </lineage>
</organism>
<gene>
    <name evidence="2" type="ORF">NH26_09985</name>
</gene>
<evidence type="ECO:0008006" key="4">
    <source>
        <dbReference type="Google" id="ProtNLM"/>
    </source>
</evidence>
<dbReference type="OrthoDB" id="1091850at2"/>
<reference evidence="2 3" key="1">
    <citation type="journal article" date="2012" name="Int. J. Syst. Evol. Microbiol.">
        <title>Flammeovirga pacifica sp. nov., isolated from deep-sea sediment.</title>
        <authorList>
            <person name="Xu H."/>
            <person name="Fu Y."/>
            <person name="Yang N."/>
            <person name="Ding Z."/>
            <person name="Lai Q."/>
            <person name="Zeng R."/>
        </authorList>
    </citation>
    <scope>NUCLEOTIDE SEQUENCE [LARGE SCALE GENOMIC DNA]</scope>
    <source>
        <strain evidence="3">DSM 24597 / LMG 26175 / WPAGA1</strain>
    </source>
</reference>
<accession>A0A1S1Z0N9</accession>
<dbReference type="RefSeq" id="WP_044227946.1">
    <property type="nucleotide sequence ID" value="NZ_JRYR02000001.1"/>
</dbReference>
<feature type="signal peptide" evidence="1">
    <location>
        <begin position="1"/>
        <end position="23"/>
    </location>
</feature>
<dbReference type="Pfam" id="PF14064">
    <property type="entry name" value="HmuY"/>
    <property type="match status" value="1"/>
</dbReference>
<protein>
    <recommendedName>
        <fullName evidence="4">HmuY protein</fullName>
    </recommendedName>
</protein>
<dbReference type="EMBL" id="JRYR02000001">
    <property type="protein sequence ID" value="OHX66665.1"/>
    <property type="molecule type" value="Genomic_DNA"/>
</dbReference>
<keyword evidence="1" id="KW-0732">Signal</keyword>
<evidence type="ECO:0000313" key="2">
    <source>
        <dbReference type="EMBL" id="OHX66665.1"/>
    </source>
</evidence>
<dbReference type="PROSITE" id="PS51257">
    <property type="entry name" value="PROKAR_LIPOPROTEIN"/>
    <property type="match status" value="1"/>
</dbReference>
<dbReference type="STRING" id="915059.NH26_09985"/>
<feature type="chain" id="PRO_5010247682" description="HmuY protein" evidence="1">
    <location>
        <begin position="24"/>
        <end position="360"/>
    </location>
</feature>
<keyword evidence="3" id="KW-1185">Reference proteome</keyword>
<dbReference type="AlphaFoldDB" id="A0A1S1Z0N9"/>
<name>A0A1S1Z0N9_FLAPC</name>
<evidence type="ECO:0000256" key="1">
    <source>
        <dbReference type="SAM" id="SignalP"/>
    </source>
</evidence>
<proteinExistence type="predicted"/>